<evidence type="ECO:0000256" key="3">
    <source>
        <dbReference type="ARBA" id="ARBA00022723"/>
    </source>
</evidence>
<accession>A0A364NZ11</accession>
<dbReference type="PANTHER" id="PTHR37164">
    <property type="entry name" value="BACTERIOHEMERYTHRIN"/>
    <property type="match status" value="1"/>
</dbReference>
<dbReference type="InterPro" id="IPR016131">
    <property type="entry name" value="Haemerythrin_Fe_BS"/>
</dbReference>
<feature type="domain" description="Hemerythrin-like" evidence="5">
    <location>
        <begin position="15"/>
        <end position="126"/>
    </location>
</feature>
<dbReference type="CDD" id="cd12107">
    <property type="entry name" value="Hemerythrin"/>
    <property type="match status" value="1"/>
</dbReference>
<dbReference type="OrthoDB" id="9774644at2"/>
<comment type="similarity">
    <text evidence="1">Belongs to the hemerythrin family.</text>
</comment>
<dbReference type="InterPro" id="IPR035938">
    <property type="entry name" value="Hemerythrin-like_sf"/>
</dbReference>
<dbReference type="GO" id="GO:0046872">
    <property type="term" value="F:metal ion binding"/>
    <property type="evidence" value="ECO:0007669"/>
    <property type="project" value="UniProtKB-KW"/>
</dbReference>
<evidence type="ECO:0000313" key="7">
    <source>
        <dbReference type="Proteomes" id="UP000251075"/>
    </source>
</evidence>
<dbReference type="SUPFAM" id="SSF47188">
    <property type="entry name" value="Hemerythrin-like"/>
    <property type="match status" value="1"/>
</dbReference>
<dbReference type="InterPro" id="IPR050669">
    <property type="entry name" value="Hemerythrin"/>
</dbReference>
<reference evidence="6 7" key="1">
    <citation type="submission" date="2017-11" db="EMBL/GenBank/DDBJ databases">
        <title>Draft genome sequence of magnetotactic bacterium Magnetospirillum kuznetsovii LBB-42.</title>
        <authorList>
            <person name="Grouzdev D.S."/>
            <person name="Rysina M.S."/>
            <person name="Baslerov R.V."/>
            <person name="Koziaeva V."/>
        </authorList>
    </citation>
    <scope>NUCLEOTIDE SEQUENCE [LARGE SCALE GENOMIC DNA]</scope>
    <source>
        <strain evidence="6 7">LBB-42</strain>
    </source>
</reference>
<comment type="caution">
    <text evidence="6">The sequence shown here is derived from an EMBL/GenBank/DDBJ whole genome shotgun (WGS) entry which is preliminary data.</text>
</comment>
<dbReference type="Proteomes" id="UP000251075">
    <property type="component" value="Unassembled WGS sequence"/>
</dbReference>
<dbReference type="EMBL" id="PGTO01000005">
    <property type="protein sequence ID" value="RAU22311.1"/>
    <property type="molecule type" value="Genomic_DNA"/>
</dbReference>
<dbReference type="Gene3D" id="1.20.120.50">
    <property type="entry name" value="Hemerythrin-like"/>
    <property type="match status" value="1"/>
</dbReference>
<name>A0A364NZ11_9PROT</name>
<protein>
    <recommendedName>
        <fullName evidence="5">Hemerythrin-like domain-containing protein</fullName>
    </recommendedName>
</protein>
<dbReference type="PROSITE" id="PS00550">
    <property type="entry name" value="HEMERYTHRINS"/>
    <property type="match status" value="1"/>
</dbReference>
<dbReference type="PANTHER" id="PTHR37164:SF1">
    <property type="entry name" value="BACTERIOHEMERYTHRIN"/>
    <property type="match status" value="1"/>
</dbReference>
<keyword evidence="2" id="KW-0561">Oxygen transport</keyword>
<gene>
    <name evidence="6" type="ORF">CU669_09320</name>
</gene>
<evidence type="ECO:0000259" key="5">
    <source>
        <dbReference type="Pfam" id="PF01814"/>
    </source>
</evidence>
<dbReference type="GO" id="GO:0005344">
    <property type="term" value="F:oxygen carrier activity"/>
    <property type="evidence" value="ECO:0007669"/>
    <property type="project" value="UniProtKB-KW"/>
</dbReference>
<organism evidence="6 7">
    <name type="scientific">Paramagnetospirillum kuznetsovii</name>
    <dbReference type="NCBI Taxonomy" id="2053833"/>
    <lineage>
        <taxon>Bacteria</taxon>
        <taxon>Pseudomonadati</taxon>
        <taxon>Pseudomonadota</taxon>
        <taxon>Alphaproteobacteria</taxon>
        <taxon>Rhodospirillales</taxon>
        <taxon>Magnetospirillaceae</taxon>
        <taxon>Paramagnetospirillum</taxon>
    </lineage>
</organism>
<evidence type="ECO:0000313" key="6">
    <source>
        <dbReference type="EMBL" id="RAU22311.1"/>
    </source>
</evidence>
<dbReference type="InterPro" id="IPR012312">
    <property type="entry name" value="Hemerythrin-like"/>
</dbReference>
<keyword evidence="4" id="KW-0408">Iron</keyword>
<keyword evidence="3" id="KW-0479">Metal-binding</keyword>
<dbReference type="RefSeq" id="WP_112143985.1">
    <property type="nucleotide sequence ID" value="NZ_PGTO01000005.1"/>
</dbReference>
<dbReference type="NCBIfam" id="TIGR02481">
    <property type="entry name" value="hemeryth_dom"/>
    <property type="match status" value="1"/>
</dbReference>
<dbReference type="Pfam" id="PF01814">
    <property type="entry name" value="Hemerythrin"/>
    <property type="match status" value="1"/>
</dbReference>
<sequence length="133" mass="14999">MSAPRRAPHAIGHPDIDRAHSALADVIGVLSAGYCDADLVDTQIKILERYVIEHFALEESLMFDSGYPDLAEHKALHQYFREKVRRLRAQWAETGHPDLHKSIAEDLSDWLSGHIESADRAYIPWILGTLTAE</sequence>
<evidence type="ECO:0000256" key="4">
    <source>
        <dbReference type="ARBA" id="ARBA00023004"/>
    </source>
</evidence>
<evidence type="ECO:0000256" key="1">
    <source>
        <dbReference type="ARBA" id="ARBA00010587"/>
    </source>
</evidence>
<keyword evidence="2" id="KW-0813">Transport</keyword>
<keyword evidence="7" id="KW-1185">Reference proteome</keyword>
<evidence type="ECO:0000256" key="2">
    <source>
        <dbReference type="ARBA" id="ARBA00022621"/>
    </source>
</evidence>
<dbReference type="AlphaFoldDB" id="A0A364NZ11"/>
<dbReference type="InterPro" id="IPR012827">
    <property type="entry name" value="Hemerythrin_metal-bd"/>
</dbReference>
<proteinExistence type="inferred from homology"/>